<reference evidence="2 3" key="1">
    <citation type="submission" date="2017-02" db="EMBL/GenBank/DDBJ databases">
        <authorList>
            <person name="Peterson S.W."/>
        </authorList>
    </citation>
    <scope>NUCLEOTIDE SEQUENCE [LARGE SCALE GENOMIC DNA]</scope>
    <source>
        <strain evidence="2 3">ATCC BAA-909</strain>
    </source>
</reference>
<keyword evidence="3" id="KW-1185">Reference proteome</keyword>
<proteinExistence type="predicted"/>
<evidence type="ECO:0000259" key="1">
    <source>
        <dbReference type="Pfam" id="PF08867"/>
    </source>
</evidence>
<name>A0A1T4MJY5_9SPIR</name>
<evidence type="ECO:0000313" key="3">
    <source>
        <dbReference type="Proteomes" id="UP000190395"/>
    </source>
</evidence>
<gene>
    <name evidence="2" type="ORF">SAMN02745152_00883</name>
</gene>
<dbReference type="Pfam" id="PF08867">
    <property type="entry name" value="FRG"/>
    <property type="match status" value="1"/>
</dbReference>
<protein>
    <submittedName>
        <fullName evidence="2">FRG domain-containing protein</fullName>
    </submittedName>
</protein>
<dbReference type="Proteomes" id="UP000190395">
    <property type="component" value="Unassembled WGS sequence"/>
</dbReference>
<dbReference type="InterPro" id="IPR014966">
    <property type="entry name" value="FRG-dom"/>
</dbReference>
<dbReference type="STRING" id="225004.SAMN02745152_00883"/>
<organism evidence="2 3">
    <name type="scientific">Treponema berlinense</name>
    <dbReference type="NCBI Taxonomy" id="225004"/>
    <lineage>
        <taxon>Bacteria</taxon>
        <taxon>Pseudomonadati</taxon>
        <taxon>Spirochaetota</taxon>
        <taxon>Spirochaetia</taxon>
        <taxon>Spirochaetales</taxon>
        <taxon>Treponemataceae</taxon>
        <taxon>Treponema</taxon>
    </lineage>
</organism>
<accession>A0A1T4MJY5</accession>
<sequence>MQHYNAPTRLLDITSNPYIALYFACEKDKASDFSYSGEVLFFQSKETEKYYDSDTVSIVSNLAMMKDTFDIGNDKLEPEDFCEQGDIPYLLHQIKFEKPTFLNIINPADLHKCFVVHVPLDNKRILNQQGLFLLVGMGKSKAEPASIEDSILKNNDKKLLFLIPDKNKEKILDELDAMNINKRFIYPEIDDVADFLKNQKFKQ</sequence>
<dbReference type="AlphaFoldDB" id="A0A1T4MJY5"/>
<feature type="domain" description="FRG" evidence="1">
    <location>
        <begin position="1"/>
        <end position="32"/>
    </location>
</feature>
<dbReference type="EMBL" id="FUXC01000004">
    <property type="protein sequence ID" value="SJZ67156.1"/>
    <property type="molecule type" value="Genomic_DNA"/>
</dbReference>
<evidence type="ECO:0000313" key="2">
    <source>
        <dbReference type="EMBL" id="SJZ67156.1"/>
    </source>
</evidence>